<dbReference type="AlphaFoldDB" id="A0A2A6RNE8"/>
<dbReference type="InterPro" id="IPR016181">
    <property type="entry name" value="Acyl_CoA_acyltransferase"/>
</dbReference>
<sequence>MTIEIRLIHSLSEYAACMQLQETVWGGFNTVADHMLLTIQRNGGVVLGAFDLAQSSGPLVGFVFGFLGRGSDGRLKHASHMAAVLPAYRDSGLGARLKWAQREHVLAQGLDLITWTFDPLLSRNANLNLAHLGAISRTYIRNIYGPEPEEPHGELPTDRFLVEWWLHDERVVARSNGTAPKLSAAELQAQGPLLNPDPHAAPAAPHGDAFLVQIPSDFAALKEQNMASARAWRYQVRALAEAAFAQGYQLTGFARAAAVGLLLFRKG</sequence>
<reference evidence="2" key="1">
    <citation type="submission" date="2017-08" db="EMBL/GenBank/DDBJ databases">
        <authorList>
            <person name="Grouzdev D.S."/>
            <person name="Gaisin V.A."/>
            <person name="Rysina M.S."/>
            <person name="Gorlenko V.M."/>
        </authorList>
    </citation>
    <scope>NUCLEOTIDE SEQUENCE [LARGE SCALE GENOMIC DNA]</scope>
    <source>
        <strain evidence="2">Kir15-3F</strain>
    </source>
</reference>
<dbReference type="EMBL" id="NQWI01000007">
    <property type="protein sequence ID" value="PDW04592.1"/>
    <property type="molecule type" value="Genomic_DNA"/>
</dbReference>
<keyword evidence="2" id="KW-1185">Reference proteome</keyword>
<dbReference type="SUPFAM" id="SSF55729">
    <property type="entry name" value="Acyl-CoA N-acyltransferases (Nat)"/>
    <property type="match status" value="1"/>
</dbReference>
<evidence type="ECO:0000313" key="1">
    <source>
        <dbReference type="EMBL" id="PDW04592.1"/>
    </source>
</evidence>
<dbReference type="InterPro" id="IPR038764">
    <property type="entry name" value="GNAT_N_AcTrfase_prd"/>
</dbReference>
<dbReference type="PANTHER" id="PTHR41700:SF1">
    <property type="entry name" value="N-ACETYLTRANSFERASE DOMAIN-CONTAINING PROTEIN"/>
    <property type="match status" value="1"/>
</dbReference>
<proteinExistence type="predicted"/>
<comment type="caution">
    <text evidence="1">The sequence shown here is derived from an EMBL/GenBank/DDBJ whole genome shotgun (WGS) entry which is preliminary data.</text>
</comment>
<dbReference type="PANTHER" id="PTHR41700">
    <property type="entry name" value="GCN5-RELATED N-ACETYLTRANSFERASE"/>
    <property type="match status" value="1"/>
</dbReference>
<evidence type="ECO:0000313" key="2">
    <source>
        <dbReference type="Proteomes" id="UP000220527"/>
    </source>
</evidence>
<dbReference type="Proteomes" id="UP000220527">
    <property type="component" value="Unassembled WGS sequence"/>
</dbReference>
<name>A0A2A6RNE8_9CHLR</name>
<protein>
    <recommendedName>
        <fullName evidence="3">GNAT family N-acetyltransferase</fullName>
    </recommendedName>
</protein>
<organism evidence="1 2">
    <name type="scientific">Candidatus Viridilinea mediisalina</name>
    <dbReference type="NCBI Taxonomy" id="2024553"/>
    <lineage>
        <taxon>Bacteria</taxon>
        <taxon>Bacillati</taxon>
        <taxon>Chloroflexota</taxon>
        <taxon>Chloroflexia</taxon>
        <taxon>Chloroflexales</taxon>
        <taxon>Chloroflexineae</taxon>
        <taxon>Oscillochloridaceae</taxon>
        <taxon>Candidatus Viridilinea</taxon>
    </lineage>
</organism>
<dbReference type="OrthoDB" id="9797990at2"/>
<accession>A0A2A6RNE8</accession>
<gene>
    <name evidence="1" type="ORF">CJ255_02765</name>
</gene>
<evidence type="ECO:0008006" key="3">
    <source>
        <dbReference type="Google" id="ProtNLM"/>
    </source>
</evidence>
<dbReference type="Gene3D" id="3.40.630.30">
    <property type="match status" value="1"/>
</dbReference>
<dbReference type="RefSeq" id="WP_097642575.1">
    <property type="nucleotide sequence ID" value="NZ_NQWI01000007.1"/>
</dbReference>